<gene>
    <name evidence="2" type="ORF">POLS_LOCUS8989</name>
</gene>
<evidence type="ECO:0000313" key="3">
    <source>
        <dbReference type="Proteomes" id="UP001153618"/>
    </source>
</evidence>
<comment type="caution">
    <text evidence="2">The sequence shown here is derived from an EMBL/GenBank/DDBJ whole genome shotgun (WGS) entry which is preliminary data.</text>
</comment>
<keyword evidence="1" id="KW-0732">Signal</keyword>
<sequence length="332" mass="37168">MHFKWGALALAASHVFAATQITDDEMNALLDAGGVDLADRYAPMWFFGQSQNQPPCYPTWAFGGSPETADVYDDSHKTRAAAQCNYPNVGCGCRNPGVGIGNPGPAFPIYYTYQRCNDAEVRVVYNVFYEKDGAKFGAINTGHDYDWERVVIIHSRDDNNMWAPSRALLSAHSGYSNLAWGDIQNTLTTDEVNAGKAKDPNGVRNNDHPKVYVSWSKHANFDTRNTGWNDPASQSLENAFRSQDWWHFVAPQNYVGFGRDGVWAVLTRVRSELMRALMLERPLDLPIGEMQAATPLLCILAFATLPSQLFWNFCQAHTARIGRSMQHRGPRR</sequence>
<dbReference type="InterPro" id="IPR008701">
    <property type="entry name" value="NPP1"/>
</dbReference>
<reference evidence="2" key="1">
    <citation type="submission" date="2021-07" db="EMBL/GenBank/DDBJ databases">
        <authorList>
            <person name="Branca A.L. A."/>
        </authorList>
    </citation>
    <scope>NUCLEOTIDE SEQUENCE</scope>
</reference>
<proteinExistence type="predicted"/>
<accession>A0A9W4N4H4</accession>
<dbReference type="Proteomes" id="UP001153618">
    <property type="component" value="Unassembled WGS sequence"/>
</dbReference>
<protein>
    <submittedName>
        <fullName evidence="2">Uncharacterized protein</fullName>
    </submittedName>
</protein>
<feature type="chain" id="PRO_5040881576" evidence="1">
    <location>
        <begin position="18"/>
        <end position="332"/>
    </location>
</feature>
<dbReference type="EMBL" id="CAJVOS010000082">
    <property type="protein sequence ID" value="CAG8260412.1"/>
    <property type="molecule type" value="Genomic_DNA"/>
</dbReference>
<dbReference type="Pfam" id="PF05630">
    <property type="entry name" value="NPP1"/>
    <property type="match status" value="1"/>
</dbReference>
<evidence type="ECO:0000313" key="2">
    <source>
        <dbReference type="EMBL" id="CAG8260412.1"/>
    </source>
</evidence>
<dbReference type="OrthoDB" id="10255963at2759"/>
<feature type="signal peptide" evidence="1">
    <location>
        <begin position="1"/>
        <end position="17"/>
    </location>
</feature>
<keyword evidence="3" id="KW-1185">Reference proteome</keyword>
<organism evidence="2 3">
    <name type="scientific">Penicillium olsonii</name>
    <dbReference type="NCBI Taxonomy" id="99116"/>
    <lineage>
        <taxon>Eukaryota</taxon>
        <taxon>Fungi</taxon>
        <taxon>Dikarya</taxon>
        <taxon>Ascomycota</taxon>
        <taxon>Pezizomycotina</taxon>
        <taxon>Eurotiomycetes</taxon>
        <taxon>Eurotiomycetidae</taxon>
        <taxon>Eurotiales</taxon>
        <taxon>Aspergillaceae</taxon>
        <taxon>Penicillium</taxon>
    </lineage>
</organism>
<name>A0A9W4N4H4_PENOL</name>
<dbReference type="AlphaFoldDB" id="A0A9W4N4H4"/>
<evidence type="ECO:0000256" key="1">
    <source>
        <dbReference type="SAM" id="SignalP"/>
    </source>
</evidence>